<dbReference type="Gene3D" id="3.30.420.40">
    <property type="match status" value="2"/>
</dbReference>
<dbReference type="NCBIfam" id="TIGR03725">
    <property type="entry name" value="T6A_YeaZ"/>
    <property type="match status" value="1"/>
</dbReference>
<evidence type="ECO:0000313" key="3">
    <source>
        <dbReference type="Proteomes" id="UP000298781"/>
    </source>
</evidence>
<reference evidence="2 3" key="1">
    <citation type="submission" date="2019-04" db="EMBL/GenBank/DDBJ databases">
        <title>Phreatobacter aquaticus sp. nov.</title>
        <authorList>
            <person name="Choi A."/>
        </authorList>
    </citation>
    <scope>NUCLEOTIDE SEQUENCE [LARGE SCALE GENOMIC DNA]</scope>
    <source>
        <strain evidence="2 3">KCTC 52518</strain>
    </source>
</reference>
<organism evidence="2 3">
    <name type="scientific">Phreatobacter stygius</name>
    <dbReference type="NCBI Taxonomy" id="1940610"/>
    <lineage>
        <taxon>Bacteria</taxon>
        <taxon>Pseudomonadati</taxon>
        <taxon>Pseudomonadota</taxon>
        <taxon>Alphaproteobacteria</taxon>
        <taxon>Hyphomicrobiales</taxon>
        <taxon>Phreatobacteraceae</taxon>
        <taxon>Phreatobacter</taxon>
    </lineage>
</organism>
<dbReference type="SUPFAM" id="SSF53067">
    <property type="entry name" value="Actin-like ATPase domain"/>
    <property type="match status" value="1"/>
</dbReference>
<dbReference type="InterPro" id="IPR022496">
    <property type="entry name" value="T6A_TsaB"/>
</dbReference>
<dbReference type="RefSeq" id="WP_136960581.1">
    <property type="nucleotide sequence ID" value="NZ_CP039690.1"/>
</dbReference>
<dbReference type="KEGG" id="pstg:E8M01_13445"/>
<dbReference type="PANTHER" id="PTHR11735">
    <property type="entry name" value="TRNA N6-ADENOSINE THREONYLCARBAMOYLTRANSFERASE"/>
    <property type="match status" value="1"/>
</dbReference>
<dbReference type="GO" id="GO:0002949">
    <property type="term" value="P:tRNA threonylcarbamoyladenosine modification"/>
    <property type="evidence" value="ECO:0007669"/>
    <property type="project" value="InterPro"/>
</dbReference>
<accession>A0A4D7BAJ4</accession>
<keyword evidence="3" id="KW-1185">Reference proteome</keyword>
<gene>
    <name evidence="2" type="primary">tsaB</name>
    <name evidence="2" type="ORF">E8M01_13445</name>
</gene>
<evidence type="ECO:0000259" key="1">
    <source>
        <dbReference type="Pfam" id="PF00814"/>
    </source>
</evidence>
<dbReference type="EMBL" id="CP039690">
    <property type="protein sequence ID" value="QCI65132.1"/>
    <property type="molecule type" value="Genomic_DNA"/>
</dbReference>
<dbReference type="GO" id="GO:0005829">
    <property type="term" value="C:cytosol"/>
    <property type="evidence" value="ECO:0007669"/>
    <property type="project" value="TreeGrafter"/>
</dbReference>
<dbReference type="InterPro" id="IPR043129">
    <property type="entry name" value="ATPase_NBD"/>
</dbReference>
<sequence>MLLLALDTALGASSAAILDTATDRVVARVSEPMDRGHAERLLPMVADLFAGAGLAPRDCRRFVATIGPGSFTGLRVAIAAARGMALAAGGDAVGISTLDALAAPRLAAADPGPVLSVIDARHGHVYAALAGADGGAILAPGYWPAAVAAAAAANHAAAIIGPGATVLLAAWPEGVPQPGLVEPSGFPDIGWVAGLGAKADPRTAPCRPLYLKEADAKPQVRSPLRPARAS</sequence>
<dbReference type="InterPro" id="IPR000905">
    <property type="entry name" value="Gcp-like_dom"/>
</dbReference>
<feature type="domain" description="Gcp-like" evidence="1">
    <location>
        <begin position="34"/>
        <end position="128"/>
    </location>
</feature>
<dbReference type="GO" id="GO:0016740">
    <property type="term" value="F:transferase activity"/>
    <property type="evidence" value="ECO:0007669"/>
    <property type="project" value="UniProtKB-KW"/>
</dbReference>
<name>A0A4D7BAJ4_9HYPH</name>
<dbReference type="PANTHER" id="PTHR11735:SF11">
    <property type="entry name" value="TRNA THREONYLCARBAMOYLADENOSINE BIOSYNTHESIS PROTEIN TSAB"/>
    <property type="match status" value="1"/>
</dbReference>
<dbReference type="Proteomes" id="UP000298781">
    <property type="component" value="Chromosome"/>
</dbReference>
<dbReference type="OrthoDB" id="9809995at2"/>
<keyword evidence="2" id="KW-0808">Transferase</keyword>
<dbReference type="AlphaFoldDB" id="A0A4D7BAJ4"/>
<dbReference type="Pfam" id="PF00814">
    <property type="entry name" value="TsaD"/>
    <property type="match status" value="1"/>
</dbReference>
<proteinExistence type="predicted"/>
<evidence type="ECO:0000313" key="2">
    <source>
        <dbReference type="EMBL" id="QCI65132.1"/>
    </source>
</evidence>
<protein>
    <submittedName>
        <fullName evidence="2">tRNA (Adenosine(37)-N6)-threonylcarbamoyltransferase complex dimerization subunit type 1 TsaB</fullName>
    </submittedName>
</protein>